<name>A0A2I0VM43_9ASPA</name>
<proteinExistence type="predicted"/>
<dbReference type="EMBL" id="KZ503416">
    <property type="protein sequence ID" value="PKU64471.1"/>
    <property type="molecule type" value="Genomic_DNA"/>
</dbReference>
<reference evidence="1 2" key="1">
    <citation type="journal article" date="2016" name="Sci. Rep.">
        <title>The Dendrobium catenatum Lindl. genome sequence provides insights into polysaccharide synthase, floral development and adaptive evolution.</title>
        <authorList>
            <person name="Zhang G.Q."/>
            <person name="Xu Q."/>
            <person name="Bian C."/>
            <person name="Tsai W.C."/>
            <person name="Yeh C.M."/>
            <person name="Liu K.W."/>
            <person name="Yoshida K."/>
            <person name="Zhang L.S."/>
            <person name="Chang S.B."/>
            <person name="Chen F."/>
            <person name="Shi Y."/>
            <person name="Su Y.Y."/>
            <person name="Zhang Y.Q."/>
            <person name="Chen L.J."/>
            <person name="Yin Y."/>
            <person name="Lin M."/>
            <person name="Huang H."/>
            <person name="Deng H."/>
            <person name="Wang Z.W."/>
            <person name="Zhu S.L."/>
            <person name="Zhao X."/>
            <person name="Deng C."/>
            <person name="Niu S.C."/>
            <person name="Huang J."/>
            <person name="Wang M."/>
            <person name="Liu G.H."/>
            <person name="Yang H.J."/>
            <person name="Xiao X.J."/>
            <person name="Hsiao Y.Y."/>
            <person name="Wu W.L."/>
            <person name="Chen Y.Y."/>
            <person name="Mitsuda N."/>
            <person name="Ohme-Takagi M."/>
            <person name="Luo Y.B."/>
            <person name="Van de Peer Y."/>
            <person name="Liu Z.J."/>
        </authorList>
    </citation>
    <scope>NUCLEOTIDE SEQUENCE [LARGE SCALE GENOMIC DNA]</scope>
    <source>
        <tissue evidence="1">The whole plant</tissue>
    </source>
</reference>
<evidence type="ECO:0000313" key="2">
    <source>
        <dbReference type="Proteomes" id="UP000233837"/>
    </source>
</evidence>
<dbReference type="Proteomes" id="UP000233837">
    <property type="component" value="Unassembled WGS sequence"/>
</dbReference>
<evidence type="ECO:0000313" key="1">
    <source>
        <dbReference type="EMBL" id="PKU64471.1"/>
    </source>
</evidence>
<accession>A0A2I0VM43</accession>
<dbReference type="AlphaFoldDB" id="A0A2I0VM43"/>
<keyword evidence="2" id="KW-1185">Reference proteome</keyword>
<sequence length="74" mass="8283">MSVDSNQVASSRDGDLSNIPFKFSTKAFLLHPRRSSPSKDRVSLTRFAKELQCLGPINDHLRKRKKEGGGANFH</sequence>
<gene>
    <name evidence="1" type="ORF">MA16_Dca008394</name>
</gene>
<organism evidence="1 2">
    <name type="scientific">Dendrobium catenatum</name>
    <dbReference type="NCBI Taxonomy" id="906689"/>
    <lineage>
        <taxon>Eukaryota</taxon>
        <taxon>Viridiplantae</taxon>
        <taxon>Streptophyta</taxon>
        <taxon>Embryophyta</taxon>
        <taxon>Tracheophyta</taxon>
        <taxon>Spermatophyta</taxon>
        <taxon>Magnoliopsida</taxon>
        <taxon>Liliopsida</taxon>
        <taxon>Asparagales</taxon>
        <taxon>Orchidaceae</taxon>
        <taxon>Epidendroideae</taxon>
        <taxon>Malaxideae</taxon>
        <taxon>Dendrobiinae</taxon>
        <taxon>Dendrobium</taxon>
    </lineage>
</organism>
<reference evidence="1 2" key="2">
    <citation type="journal article" date="2017" name="Nature">
        <title>The Apostasia genome and the evolution of orchids.</title>
        <authorList>
            <person name="Zhang G.Q."/>
            <person name="Liu K.W."/>
            <person name="Li Z."/>
            <person name="Lohaus R."/>
            <person name="Hsiao Y.Y."/>
            <person name="Niu S.C."/>
            <person name="Wang J.Y."/>
            <person name="Lin Y.C."/>
            <person name="Xu Q."/>
            <person name="Chen L.J."/>
            <person name="Yoshida K."/>
            <person name="Fujiwara S."/>
            <person name="Wang Z.W."/>
            <person name="Zhang Y.Q."/>
            <person name="Mitsuda N."/>
            <person name="Wang M."/>
            <person name="Liu G.H."/>
            <person name="Pecoraro L."/>
            <person name="Huang H.X."/>
            <person name="Xiao X.J."/>
            <person name="Lin M."/>
            <person name="Wu X.Y."/>
            <person name="Wu W.L."/>
            <person name="Chen Y.Y."/>
            <person name="Chang S.B."/>
            <person name="Sakamoto S."/>
            <person name="Ohme-Takagi M."/>
            <person name="Yagi M."/>
            <person name="Zeng S.J."/>
            <person name="Shen C.Y."/>
            <person name="Yeh C.M."/>
            <person name="Luo Y.B."/>
            <person name="Tsai W.C."/>
            <person name="Van de Peer Y."/>
            <person name="Liu Z.J."/>
        </authorList>
    </citation>
    <scope>NUCLEOTIDE SEQUENCE [LARGE SCALE GENOMIC DNA]</scope>
    <source>
        <tissue evidence="1">The whole plant</tissue>
    </source>
</reference>
<protein>
    <submittedName>
        <fullName evidence="1">Uncharacterized protein</fullName>
    </submittedName>
</protein>